<organism evidence="2">
    <name type="scientific">uncultured Caudovirales phage</name>
    <dbReference type="NCBI Taxonomy" id="2100421"/>
    <lineage>
        <taxon>Viruses</taxon>
        <taxon>Duplodnaviria</taxon>
        <taxon>Heunggongvirae</taxon>
        <taxon>Uroviricota</taxon>
        <taxon>Caudoviricetes</taxon>
        <taxon>Peduoviridae</taxon>
        <taxon>Maltschvirus</taxon>
        <taxon>Maltschvirus maltsch</taxon>
    </lineage>
</organism>
<evidence type="ECO:0000256" key="1">
    <source>
        <dbReference type="SAM" id="MobiDB-lite"/>
    </source>
</evidence>
<feature type="region of interest" description="Disordered" evidence="1">
    <location>
        <begin position="54"/>
        <end position="73"/>
    </location>
</feature>
<name>A0A6J5KTM3_9CAUD</name>
<feature type="compositionally biased region" description="Basic and acidic residues" evidence="1">
    <location>
        <begin position="61"/>
        <end position="73"/>
    </location>
</feature>
<reference evidence="2" key="1">
    <citation type="submission" date="2020-04" db="EMBL/GenBank/DDBJ databases">
        <authorList>
            <person name="Chiriac C."/>
            <person name="Salcher M."/>
            <person name="Ghai R."/>
            <person name="Kavagutti S V."/>
        </authorList>
    </citation>
    <scope>NUCLEOTIDE SEQUENCE</scope>
</reference>
<sequence length="73" mass="8349">MKVKDLIEQLQALDPELMVVRSGYEGGVTEVEYAVITTIALNVHDEWYYGEHEEVDTEDTYPDHKHAQAVELS</sequence>
<proteinExistence type="predicted"/>
<accession>A0A6J5KTM3</accession>
<evidence type="ECO:0000313" key="2">
    <source>
        <dbReference type="EMBL" id="CAB4123569.1"/>
    </source>
</evidence>
<dbReference type="EMBL" id="LR796172">
    <property type="protein sequence ID" value="CAB4123569.1"/>
    <property type="molecule type" value="Genomic_DNA"/>
</dbReference>
<protein>
    <submittedName>
        <fullName evidence="2">Uncharacterized protein</fullName>
    </submittedName>
</protein>
<gene>
    <name evidence="2" type="ORF">UFOVP48_34</name>
</gene>